<dbReference type="EMBL" id="FCOI02000012">
    <property type="protein sequence ID" value="SAK65973.1"/>
    <property type="molecule type" value="Genomic_DNA"/>
</dbReference>
<dbReference type="STRING" id="1777137.AWB76_03742"/>
<evidence type="ECO:0000313" key="2">
    <source>
        <dbReference type="Proteomes" id="UP000054624"/>
    </source>
</evidence>
<protein>
    <submittedName>
        <fullName evidence="1">Uncharacterized protein</fullName>
    </submittedName>
</protein>
<organism evidence="1 2">
    <name type="scientific">Caballeronia temeraria</name>
    <dbReference type="NCBI Taxonomy" id="1777137"/>
    <lineage>
        <taxon>Bacteria</taxon>
        <taxon>Pseudomonadati</taxon>
        <taxon>Pseudomonadota</taxon>
        <taxon>Betaproteobacteria</taxon>
        <taxon>Burkholderiales</taxon>
        <taxon>Burkholderiaceae</taxon>
        <taxon>Caballeronia</taxon>
    </lineage>
</organism>
<dbReference type="Proteomes" id="UP000054624">
    <property type="component" value="Unassembled WGS sequence"/>
</dbReference>
<name>A0A158B7D8_9BURK</name>
<proteinExistence type="predicted"/>
<evidence type="ECO:0000313" key="1">
    <source>
        <dbReference type="EMBL" id="SAK65973.1"/>
    </source>
</evidence>
<dbReference type="OrthoDB" id="9134496at2"/>
<dbReference type="AlphaFoldDB" id="A0A158B7D8"/>
<keyword evidence="2" id="KW-1185">Reference proteome</keyword>
<reference evidence="2" key="1">
    <citation type="submission" date="2016-01" db="EMBL/GenBank/DDBJ databases">
        <authorList>
            <person name="Peeters Charlotte."/>
        </authorList>
    </citation>
    <scope>NUCLEOTIDE SEQUENCE [LARGE SCALE GENOMIC DNA]</scope>
</reference>
<accession>A0A158B7D8</accession>
<dbReference type="RefSeq" id="WP_157696160.1">
    <property type="nucleotide sequence ID" value="NZ_FCOI02000012.1"/>
</dbReference>
<gene>
    <name evidence="1" type="ORF">AWB76_03742</name>
</gene>
<sequence length="74" mass="8484">MSNWKALDELERLDTHIVFCGQRIAEQRLRVESIRHSGGDAEDSEMLLTNLLASFRALYQLRKTVAKEVDGTYS</sequence>